<dbReference type="AlphaFoldDB" id="A0AAV2N081"/>
<dbReference type="EMBL" id="OZ034824">
    <property type="protein sequence ID" value="CAL1673005.1"/>
    <property type="molecule type" value="Genomic_DNA"/>
</dbReference>
<name>A0AAV2N081_9HYME</name>
<protein>
    <submittedName>
        <fullName evidence="1">Uncharacterized protein</fullName>
    </submittedName>
</protein>
<keyword evidence="2" id="KW-1185">Reference proteome</keyword>
<gene>
    <name evidence="1" type="ORF">LPLAT_LOCUS6</name>
</gene>
<organism evidence="1 2">
    <name type="scientific">Lasius platythorax</name>
    <dbReference type="NCBI Taxonomy" id="488582"/>
    <lineage>
        <taxon>Eukaryota</taxon>
        <taxon>Metazoa</taxon>
        <taxon>Ecdysozoa</taxon>
        <taxon>Arthropoda</taxon>
        <taxon>Hexapoda</taxon>
        <taxon>Insecta</taxon>
        <taxon>Pterygota</taxon>
        <taxon>Neoptera</taxon>
        <taxon>Endopterygota</taxon>
        <taxon>Hymenoptera</taxon>
        <taxon>Apocrita</taxon>
        <taxon>Aculeata</taxon>
        <taxon>Formicoidea</taxon>
        <taxon>Formicidae</taxon>
        <taxon>Formicinae</taxon>
        <taxon>Lasius</taxon>
        <taxon>Lasius</taxon>
    </lineage>
</organism>
<proteinExistence type="predicted"/>
<dbReference type="Proteomes" id="UP001497644">
    <property type="component" value="Chromosome 1"/>
</dbReference>
<sequence length="70" mass="7972">MAWKTCQSPLEASAENLSSDIPIHNTAMPPSSHMIFYIGQYSSEYLWEFLFLQPIAVSLHHYKITLALTT</sequence>
<evidence type="ECO:0000313" key="1">
    <source>
        <dbReference type="EMBL" id="CAL1673005.1"/>
    </source>
</evidence>
<accession>A0AAV2N081</accession>
<reference evidence="1 2" key="1">
    <citation type="submission" date="2024-04" db="EMBL/GenBank/DDBJ databases">
        <authorList>
            <consortium name="Molecular Ecology Group"/>
        </authorList>
    </citation>
    <scope>NUCLEOTIDE SEQUENCE [LARGE SCALE GENOMIC DNA]</scope>
</reference>
<evidence type="ECO:0000313" key="2">
    <source>
        <dbReference type="Proteomes" id="UP001497644"/>
    </source>
</evidence>